<feature type="region of interest" description="Disordered" evidence="1">
    <location>
        <begin position="219"/>
        <end position="253"/>
    </location>
</feature>
<dbReference type="RefSeq" id="WP_188580072.1">
    <property type="nucleotide sequence ID" value="NZ_BMDZ01000045.1"/>
</dbReference>
<feature type="domain" description="Ancillary SecYEG translocon subunit/Cell division coordinator CpoB TPR" evidence="3">
    <location>
        <begin position="21"/>
        <end position="199"/>
    </location>
</feature>
<comment type="caution">
    <text evidence="4">The sequence shown here is derived from an EMBL/GenBank/DDBJ whole genome shotgun (WGS) entry which is preliminary data.</text>
</comment>
<sequence>MSEQFIREIDEDLRREKALKLWKRFGPFVIGAAVLVVVAVAADVGWTAWEESRRNAQAESFAAADALSAAGRHEQAAGAFEALANEAESGYAGLALMRAAEARLLAGDRAAAQAEFEAASARGDLDPAIKAVATLKAATLAIDAESPDQIRARVSGLIDGDDAWRPLAEELVALAAFKAGDAARAGEIYARLADDQTASQDLRNRAASYSRVLGVPLGSDTAAQSAAPEDQPATPDQSATPDQPAAADQEPAK</sequence>
<feature type="transmembrane region" description="Helical" evidence="2">
    <location>
        <begin position="25"/>
        <end position="49"/>
    </location>
</feature>
<feature type="compositionally biased region" description="Low complexity" evidence="1">
    <location>
        <begin position="235"/>
        <end position="253"/>
    </location>
</feature>
<dbReference type="Pfam" id="PF09976">
    <property type="entry name" value="TPR_21"/>
    <property type="match status" value="1"/>
</dbReference>
<reference evidence="5" key="1">
    <citation type="journal article" date="2019" name="Int. J. Syst. Evol. Microbiol.">
        <title>The Global Catalogue of Microorganisms (GCM) 10K type strain sequencing project: providing services to taxonomists for standard genome sequencing and annotation.</title>
        <authorList>
            <consortium name="The Broad Institute Genomics Platform"/>
            <consortium name="The Broad Institute Genome Sequencing Center for Infectious Disease"/>
            <person name="Wu L."/>
            <person name="Ma J."/>
        </authorList>
    </citation>
    <scope>NUCLEOTIDE SEQUENCE [LARGE SCALE GENOMIC DNA]</scope>
    <source>
        <strain evidence="5">CGMCC 1.10188</strain>
    </source>
</reference>
<gene>
    <name evidence="4" type="ORF">GCM10011505_34330</name>
</gene>
<name>A0ABQ1ISW6_9PROT</name>
<evidence type="ECO:0000256" key="1">
    <source>
        <dbReference type="SAM" id="MobiDB-lite"/>
    </source>
</evidence>
<organism evidence="4 5">
    <name type="scientific">Tistrella bauzanensis</name>
    <dbReference type="NCBI Taxonomy" id="657419"/>
    <lineage>
        <taxon>Bacteria</taxon>
        <taxon>Pseudomonadati</taxon>
        <taxon>Pseudomonadota</taxon>
        <taxon>Alphaproteobacteria</taxon>
        <taxon>Geminicoccales</taxon>
        <taxon>Geminicoccaceae</taxon>
        <taxon>Tistrella</taxon>
    </lineage>
</organism>
<keyword evidence="2" id="KW-0472">Membrane</keyword>
<dbReference type="EMBL" id="BMDZ01000045">
    <property type="protein sequence ID" value="GGB50403.1"/>
    <property type="molecule type" value="Genomic_DNA"/>
</dbReference>
<evidence type="ECO:0000313" key="4">
    <source>
        <dbReference type="EMBL" id="GGB50403.1"/>
    </source>
</evidence>
<keyword evidence="5" id="KW-1185">Reference proteome</keyword>
<proteinExistence type="predicted"/>
<keyword evidence="2" id="KW-0812">Transmembrane</keyword>
<protein>
    <recommendedName>
        <fullName evidence="3">Ancillary SecYEG translocon subunit/Cell division coordinator CpoB TPR domain-containing protein</fullName>
    </recommendedName>
</protein>
<evidence type="ECO:0000256" key="2">
    <source>
        <dbReference type="SAM" id="Phobius"/>
    </source>
</evidence>
<accession>A0ABQ1ISW6</accession>
<keyword evidence="2" id="KW-1133">Transmembrane helix</keyword>
<dbReference type="Proteomes" id="UP000603352">
    <property type="component" value="Unassembled WGS sequence"/>
</dbReference>
<evidence type="ECO:0000259" key="3">
    <source>
        <dbReference type="Pfam" id="PF09976"/>
    </source>
</evidence>
<evidence type="ECO:0000313" key="5">
    <source>
        <dbReference type="Proteomes" id="UP000603352"/>
    </source>
</evidence>
<dbReference type="InterPro" id="IPR018704">
    <property type="entry name" value="SecYEG/CpoB_TPR"/>
</dbReference>